<sequence length="60" mass="6701">MNLLEAVTPKLNETFIETAKVLKGHQKRLFMARVVNSLGRGGMSFAQKELGWNEGVIRKG</sequence>
<reference evidence="1" key="1">
    <citation type="submission" date="2018-06" db="EMBL/GenBank/DDBJ databases">
        <authorList>
            <person name="Zhirakovskaya E."/>
        </authorList>
    </citation>
    <scope>NUCLEOTIDE SEQUENCE</scope>
</reference>
<protein>
    <recommendedName>
        <fullName evidence="2">Mobile element protein</fullName>
    </recommendedName>
</protein>
<organism evidence="1">
    <name type="scientific">hydrothermal vent metagenome</name>
    <dbReference type="NCBI Taxonomy" id="652676"/>
    <lineage>
        <taxon>unclassified sequences</taxon>
        <taxon>metagenomes</taxon>
        <taxon>ecological metagenomes</taxon>
    </lineage>
</organism>
<dbReference type="EMBL" id="UOEU01000621">
    <property type="protein sequence ID" value="VAW36331.1"/>
    <property type="molecule type" value="Genomic_DNA"/>
</dbReference>
<accession>A0A3B0UZW7</accession>
<evidence type="ECO:0000313" key="1">
    <source>
        <dbReference type="EMBL" id="VAW36331.1"/>
    </source>
</evidence>
<gene>
    <name evidence="1" type="ORF">MNBD_CHLOROFLEXI01-3480</name>
</gene>
<dbReference type="AlphaFoldDB" id="A0A3B0UZW7"/>
<evidence type="ECO:0008006" key="2">
    <source>
        <dbReference type="Google" id="ProtNLM"/>
    </source>
</evidence>
<name>A0A3B0UZW7_9ZZZZ</name>
<proteinExistence type="predicted"/>
<feature type="non-terminal residue" evidence="1">
    <location>
        <position position="60"/>
    </location>
</feature>